<reference evidence="2 3" key="1">
    <citation type="submission" date="2020-08" db="EMBL/GenBank/DDBJ databases">
        <title>The genome sequence of Novosphingobium flavum 4Y4.</title>
        <authorList>
            <person name="Liu Y."/>
        </authorList>
    </citation>
    <scope>NUCLEOTIDE SEQUENCE [LARGE SCALE GENOMIC DNA]</scope>
    <source>
        <strain evidence="2 3">4Y4</strain>
    </source>
</reference>
<dbReference type="AlphaFoldDB" id="A0A7X1F4P9"/>
<gene>
    <name evidence="2" type="ORF">H7F49_00605</name>
</gene>
<dbReference type="PANTHER" id="PTHR47829:SF3">
    <property type="entry name" value="AMINOGLYCOSIDE PHOSPHOTRANSFERASE DOMAIN-CONTAINING PROTEIN"/>
    <property type="match status" value="1"/>
</dbReference>
<proteinExistence type="predicted"/>
<dbReference type="EMBL" id="JACLAU010000001">
    <property type="protein sequence ID" value="MBC2650199.1"/>
    <property type="molecule type" value="Genomic_DNA"/>
</dbReference>
<comment type="caution">
    <text evidence="2">The sequence shown here is derived from an EMBL/GenBank/DDBJ whole genome shotgun (WGS) entry which is preliminary data.</text>
</comment>
<evidence type="ECO:0000313" key="3">
    <source>
        <dbReference type="Proteomes" id="UP000520156"/>
    </source>
</evidence>
<protein>
    <submittedName>
        <fullName evidence="2">Phosphotransferase</fullName>
    </submittedName>
</protein>
<keyword evidence="3" id="KW-1185">Reference proteome</keyword>
<dbReference type="Gene3D" id="3.30.200.20">
    <property type="entry name" value="Phosphorylase Kinase, domain 1"/>
    <property type="match status" value="1"/>
</dbReference>
<dbReference type="Gene3D" id="3.90.1200.10">
    <property type="match status" value="1"/>
</dbReference>
<name>A0A7X1F4P9_9SPHN</name>
<dbReference type="Pfam" id="PF01636">
    <property type="entry name" value="APH"/>
    <property type="match status" value="1"/>
</dbReference>
<dbReference type="InterPro" id="IPR002575">
    <property type="entry name" value="Aminoglycoside_PTrfase"/>
</dbReference>
<dbReference type="InterPro" id="IPR041726">
    <property type="entry name" value="ACAD10_11_N"/>
</dbReference>
<dbReference type="InterPro" id="IPR052898">
    <property type="entry name" value="ACAD10-like"/>
</dbReference>
<dbReference type="RefSeq" id="WP_185681616.1">
    <property type="nucleotide sequence ID" value="NZ_JACLAU010000001.1"/>
</dbReference>
<dbReference type="PANTHER" id="PTHR47829">
    <property type="entry name" value="HYDROLASE, PUTATIVE (AFU_ORTHOLOGUE AFUA_1G12880)-RELATED"/>
    <property type="match status" value="1"/>
</dbReference>
<dbReference type="SUPFAM" id="SSF56112">
    <property type="entry name" value="Protein kinase-like (PK-like)"/>
    <property type="match status" value="1"/>
</dbReference>
<dbReference type="CDD" id="cd05154">
    <property type="entry name" value="ACAD10_11_N-like"/>
    <property type="match status" value="1"/>
</dbReference>
<dbReference type="GO" id="GO:0016740">
    <property type="term" value="F:transferase activity"/>
    <property type="evidence" value="ECO:0007669"/>
    <property type="project" value="UniProtKB-KW"/>
</dbReference>
<evidence type="ECO:0000313" key="2">
    <source>
        <dbReference type="EMBL" id="MBC2650199.1"/>
    </source>
</evidence>
<accession>A0A7X1F4P9</accession>
<organism evidence="2 3">
    <name type="scientific">Novosphingobium aerophilum</name>
    <dbReference type="NCBI Taxonomy" id="2839843"/>
    <lineage>
        <taxon>Bacteria</taxon>
        <taxon>Pseudomonadati</taxon>
        <taxon>Pseudomonadota</taxon>
        <taxon>Alphaproteobacteria</taxon>
        <taxon>Sphingomonadales</taxon>
        <taxon>Sphingomonadaceae</taxon>
        <taxon>Novosphingobium</taxon>
    </lineage>
</organism>
<sequence length="359" mass="38891">MNADDLAAANSGTTAVRPGYAIDEVALADWLARHVEGYAGPLTVEQFRGGQSNPTYKLITPARAYVLRRKPPGELLPGAHAMDREARVLTALGGAGFPVARVHGFCDDPGVIGTDFYVMDMVEGRVFWDATFPGVPREDRPAYFDAMNATLAALHQLDPAAIGLADYGKPGNYFARQIGRWSKQYLADALAGRNADMDALVEWLPGAIPPGEDTSVVHGDFRCDNMIFHPTEPRVLAVLDWELSTLGHPLADFAYHAMMYRIPPDIVPGLGGADLTALNIPDEAAYVAAYCARTGRDGLPDFPFYLAFNLFRLAAIFHGIKGRVLRGTAANAQARERAEAFPQLAALARTAMMECIAWG</sequence>
<feature type="domain" description="Aminoglycoside phosphotransferase" evidence="1">
    <location>
        <begin position="43"/>
        <end position="268"/>
    </location>
</feature>
<evidence type="ECO:0000259" key="1">
    <source>
        <dbReference type="Pfam" id="PF01636"/>
    </source>
</evidence>
<keyword evidence="2" id="KW-0808">Transferase</keyword>
<dbReference type="Proteomes" id="UP000520156">
    <property type="component" value="Unassembled WGS sequence"/>
</dbReference>
<dbReference type="InterPro" id="IPR011009">
    <property type="entry name" value="Kinase-like_dom_sf"/>
</dbReference>